<dbReference type="FunCoup" id="E3NAG0">
    <property type="interactions" value="835"/>
</dbReference>
<evidence type="ECO:0000256" key="2">
    <source>
        <dbReference type="ARBA" id="ARBA00022737"/>
    </source>
</evidence>
<dbReference type="HOGENOM" id="CLU_470302_0_0_1"/>
<feature type="compositionally biased region" description="Basic and acidic residues" evidence="6">
    <location>
        <begin position="59"/>
        <end position="87"/>
    </location>
</feature>
<feature type="compositionally biased region" description="Low complexity" evidence="6">
    <location>
        <begin position="585"/>
        <end position="595"/>
    </location>
</feature>
<keyword evidence="9" id="KW-1185">Reference proteome</keyword>
<dbReference type="PANTHER" id="PTHR13119">
    <property type="entry name" value="ZINC FINGER CCCH DOMAIN-CONTAINING PROTEI"/>
    <property type="match status" value="1"/>
</dbReference>
<feature type="compositionally biased region" description="Basic and acidic residues" evidence="6">
    <location>
        <begin position="136"/>
        <end position="147"/>
    </location>
</feature>
<dbReference type="InterPro" id="IPR036855">
    <property type="entry name" value="Znf_CCCH_sf"/>
</dbReference>
<dbReference type="PROSITE" id="PS50103">
    <property type="entry name" value="ZF_C3H1"/>
    <property type="match status" value="2"/>
</dbReference>
<dbReference type="GO" id="GO:0045892">
    <property type="term" value="P:negative regulation of DNA-templated transcription"/>
    <property type="evidence" value="ECO:0007669"/>
    <property type="project" value="InterPro"/>
</dbReference>
<feature type="compositionally biased region" description="Polar residues" evidence="6">
    <location>
        <begin position="596"/>
        <end position="607"/>
    </location>
</feature>
<dbReference type="SMART" id="SM00356">
    <property type="entry name" value="ZnF_C3H1"/>
    <property type="match status" value="3"/>
</dbReference>
<feature type="compositionally biased region" description="Basic and acidic residues" evidence="6">
    <location>
        <begin position="1"/>
        <end position="11"/>
    </location>
</feature>
<dbReference type="OrthoDB" id="411372at2759"/>
<proteinExistence type="predicted"/>
<keyword evidence="4 5" id="KW-0862">Zinc</keyword>
<feature type="compositionally biased region" description="Gly residues" evidence="6">
    <location>
        <begin position="153"/>
        <end position="166"/>
    </location>
</feature>
<feature type="compositionally biased region" description="Basic and acidic residues" evidence="6">
    <location>
        <begin position="569"/>
        <end position="582"/>
    </location>
</feature>
<name>E3NAG0_CAERE</name>
<dbReference type="eggNOG" id="KOG1040">
    <property type="taxonomic scope" value="Eukaryota"/>
</dbReference>
<feature type="domain" description="C3H1-type" evidence="7">
    <location>
        <begin position="174"/>
        <end position="201"/>
    </location>
</feature>
<feature type="region of interest" description="Disordered" evidence="6">
    <location>
        <begin position="559"/>
        <end position="607"/>
    </location>
</feature>
<keyword evidence="1 5" id="KW-0479">Metal-binding</keyword>
<feature type="domain" description="C3H1-type" evidence="7">
    <location>
        <begin position="247"/>
        <end position="268"/>
    </location>
</feature>
<gene>
    <name evidence="8" type="ORF">CRE_30420</name>
</gene>
<sequence>MTDIISHNENKEDFEDGELPEDGEICDDEEESVKAAPPSKPKEYQPPPMAAAHVAPAVEKPREPRERVRRFEQNSPPRERERERDPDPFGSHSDAPDGNEYFGDKDYRSAGAAASSEEEPFTDTDYRTNRRRRLSPSHDDAEYESRSKRPFFNGGGGRGGFRGGFRNGPKPRFQTEHQICKFFREGYCRDGDNCSYSHQAEDSLRRPVLCNFYANSYCKKVCFFYQNVFIHILFQGLQCLMLHGEFPCKDFHRQKCFNDNCRFSHVPLTDYTRPIIEKIIADEDARQPQQPPVYRQNPVANAAAAAAAAQVMAPRRRVLLPGGPALNSTSPPHAPVIHAPVPQASLQNQLPPPTVVVPTIQRNPVPLHQQYPIAQGGGYFNNGPSSRPEQVQGLPPPRTIEPPRPSTHMSMQQQPQLIRPMNPMNSMAPQQIHHLQQPGLVVPPQVVAQPERRAPSPPVFNLEAMLNKLANSDKMRQSPKTNVIDDSPASPPAFTTNMFGSNNRVAVIPQTIQVVWGLLRIQKRLPYSNVENPDRIPMNDPRRAKAISKQFDAFSSLLSAGGRGGVSDPRLRAQKEKNEAAAREQQQTPTTTTTTSMPFSSWMPQIS</sequence>
<evidence type="ECO:0000313" key="8">
    <source>
        <dbReference type="EMBL" id="EFO91110.1"/>
    </source>
</evidence>
<evidence type="ECO:0000256" key="1">
    <source>
        <dbReference type="ARBA" id="ARBA00022723"/>
    </source>
</evidence>
<keyword evidence="3 5" id="KW-0863">Zinc-finger</keyword>
<dbReference type="STRING" id="31234.E3NAG0"/>
<accession>E3NAG0</accession>
<evidence type="ECO:0000256" key="6">
    <source>
        <dbReference type="SAM" id="MobiDB-lite"/>
    </source>
</evidence>
<feature type="region of interest" description="Disordered" evidence="6">
    <location>
        <begin position="381"/>
        <end position="409"/>
    </location>
</feature>
<dbReference type="InParanoid" id="E3NAG0"/>
<dbReference type="Pfam" id="PF00642">
    <property type="entry name" value="zf-CCCH"/>
    <property type="match status" value="1"/>
</dbReference>
<dbReference type="Gene3D" id="4.10.1000.10">
    <property type="entry name" value="Zinc finger, CCCH-type"/>
    <property type="match status" value="1"/>
</dbReference>
<protein>
    <recommendedName>
        <fullName evidence="7">C3H1-type domain-containing protein</fullName>
    </recommendedName>
</protein>
<dbReference type="AlphaFoldDB" id="E3NAG0"/>
<dbReference type="SUPFAM" id="SSF90229">
    <property type="entry name" value="CCCH zinc finger"/>
    <property type="match status" value="2"/>
</dbReference>
<dbReference type="GO" id="GO:0003723">
    <property type="term" value="F:RNA binding"/>
    <property type="evidence" value="ECO:0007669"/>
    <property type="project" value="InterPro"/>
</dbReference>
<dbReference type="InterPro" id="IPR045124">
    <property type="entry name" value="Su(sable)-like"/>
</dbReference>
<evidence type="ECO:0000256" key="3">
    <source>
        <dbReference type="ARBA" id="ARBA00022771"/>
    </source>
</evidence>
<keyword evidence="2" id="KW-0677">Repeat</keyword>
<evidence type="ECO:0000256" key="4">
    <source>
        <dbReference type="ARBA" id="ARBA00022833"/>
    </source>
</evidence>
<feature type="region of interest" description="Disordered" evidence="6">
    <location>
        <begin position="1"/>
        <end position="168"/>
    </location>
</feature>
<evidence type="ECO:0000313" key="9">
    <source>
        <dbReference type="Proteomes" id="UP000008281"/>
    </source>
</evidence>
<dbReference type="EMBL" id="DS268575">
    <property type="protein sequence ID" value="EFO91110.1"/>
    <property type="molecule type" value="Genomic_DNA"/>
</dbReference>
<evidence type="ECO:0000256" key="5">
    <source>
        <dbReference type="PROSITE-ProRule" id="PRU00723"/>
    </source>
</evidence>
<dbReference type="PANTHER" id="PTHR13119:SF12">
    <property type="entry name" value="PROTEIN SUPPRESSOR OF SABLE"/>
    <property type="match status" value="1"/>
</dbReference>
<reference evidence="8" key="1">
    <citation type="submission" date="2007-07" db="EMBL/GenBank/DDBJ databases">
        <title>PCAP assembly of the Caenorhabditis remanei genome.</title>
        <authorList>
            <consortium name="The Caenorhabditis remanei Sequencing Consortium"/>
            <person name="Wilson R.K."/>
        </authorList>
    </citation>
    <scope>NUCLEOTIDE SEQUENCE [LARGE SCALE GENOMIC DNA]</scope>
    <source>
        <strain evidence="8">PB4641</strain>
    </source>
</reference>
<dbReference type="GO" id="GO:0008270">
    <property type="term" value="F:zinc ion binding"/>
    <property type="evidence" value="ECO:0007669"/>
    <property type="project" value="UniProtKB-KW"/>
</dbReference>
<dbReference type="Proteomes" id="UP000008281">
    <property type="component" value="Unassembled WGS sequence"/>
</dbReference>
<dbReference type="GO" id="GO:0005634">
    <property type="term" value="C:nucleus"/>
    <property type="evidence" value="ECO:0007669"/>
    <property type="project" value="TreeGrafter"/>
</dbReference>
<feature type="zinc finger region" description="C3H1-type" evidence="5">
    <location>
        <begin position="247"/>
        <end position="268"/>
    </location>
</feature>
<dbReference type="InterPro" id="IPR000571">
    <property type="entry name" value="Znf_CCCH"/>
</dbReference>
<feature type="compositionally biased region" description="Pro residues" evidence="6">
    <location>
        <begin position="394"/>
        <end position="405"/>
    </location>
</feature>
<feature type="zinc finger region" description="C3H1-type" evidence="5">
    <location>
        <begin position="174"/>
        <end position="201"/>
    </location>
</feature>
<organism evidence="9">
    <name type="scientific">Caenorhabditis remanei</name>
    <name type="common">Caenorhabditis vulgaris</name>
    <dbReference type="NCBI Taxonomy" id="31234"/>
    <lineage>
        <taxon>Eukaryota</taxon>
        <taxon>Metazoa</taxon>
        <taxon>Ecdysozoa</taxon>
        <taxon>Nematoda</taxon>
        <taxon>Chromadorea</taxon>
        <taxon>Rhabditida</taxon>
        <taxon>Rhabditina</taxon>
        <taxon>Rhabditomorpha</taxon>
        <taxon>Rhabditoidea</taxon>
        <taxon>Rhabditidae</taxon>
        <taxon>Peloderinae</taxon>
        <taxon>Caenorhabditis</taxon>
    </lineage>
</organism>
<feature type="compositionally biased region" description="Acidic residues" evidence="6">
    <location>
        <begin position="12"/>
        <end position="31"/>
    </location>
</feature>
<evidence type="ECO:0000259" key="7">
    <source>
        <dbReference type="PROSITE" id="PS50103"/>
    </source>
</evidence>
<dbReference type="OMA" id="GEFPCKA"/>